<dbReference type="SUPFAM" id="SSF53850">
    <property type="entry name" value="Periplasmic binding protein-like II"/>
    <property type="match status" value="1"/>
</dbReference>
<evidence type="ECO:0000313" key="3">
    <source>
        <dbReference type="Proteomes" id="UP000266615"/>
    </source>
</evidence>
<evidence type="ECO:0000313" key="2">
    <source>
        <dbReference type="EMBL" id="RJN32110.1"/>
    </source>
</evidence>
<reference evidence="2 3" key="1">
    <citation type="submission" date="2018-09" db="EMBL/GenBank/DDBJ databases">
        <title>Nesterenkonia natronophila sp. nov., an alkaliphilic actinobacteriume isolated from a soda lake, and emended description of the genus Nesterenkonia.</title>
        <authorList>
            <person name="Menes R.J."/>
            <person name="Iriarte A."/>
        </authorList>
    </citation>
    <scope>NUCLEOTIDE SEQUENCE [LARGE SCALE GENOMIC DNA]</scope>
    <source>
        <strain evidence="2 3">M8</strain>
    </source>
</reference>
<name>A0A3A4F6K1_9MICC</name>
<gene>
    <name evidence="2" type="ORF">D3250_08525</name>
</gene>
<dbReference type="InterPro" id="IPR007210">
    <property type="entry name" value="ABC_Gly_betaine_transp_sub-bd"/>
</dbReference>
<accession>A0A3A4F6K1</accession>
<proteinExistence type="predicted"/>
<sequence length="299" mass="31968">MGSDLLDQTVAEVYAMALNSHEVPTVVVKEDEETAVGLAAELAVADPQESPELGEANDGDLDDRYEIVVARTLPLAEELDPEGYAELTVPEGETGVGPAAEPEELIDLVEAQLTEAELSEPTAAVLRSSLHITSVTAETFGIEGEEEEDLGTLTADCGALVFGVSTEIAGVSTALEETYDCVPNELRTEDDETLIELLITAEIDAAVFSASHPAVAEHALISLRDVRGALPEDQYVPVISSRIAEEVPDVVDEISQALNEEALLTLRRLLYGEDALDPEDAATFWLVEEGLLAEPENWG</sequence>
<dbReference type="Proteomes" id="UP000266615">
    <property type="component" value="Unassembled WGS sequence"/>
</dbReference>
<dbReference type="GO" id="GO:0043190">
    <property type="term" value="C:ATP-binding cassette (ABC) transporter complex"/>
    <property type="evidence" value="ECO:0007669"/>
    <property type="project" value="InterPro"/>
</dbReference>
<feature type="domain" description="ABC-type glycine betaine transport system substrate-binding" evidence="1">
    <location>
        <begin position="190"/>
        <end position="286"/>
    </location>
</feature>
<organism evidence="2 3">
    <name type="scientific">Nesterenkonia natronophila</name>
    <dbReference type="NCBI Taxonomy" id="2174932"/>
    <lineage>
        <taxon>Bacteria</taxon>
        <taxon>Bacillati</taxon>
        <taxon>Actinomycetota</taxon>
        <taxon>Actinomycetes</taxon>
        <taxon>Micrococcales</taxon>
        <taxon>Micrococcaceae</taxon>
        <taxon>Nesterenkonia</taxon>
    </lineage>
</organism>
<comment type="caution">
    <text evidence="2">The sequence shown here is derived from an EMBL/GenBank/DDBJ whole genome shotgun (WGS) entry which is preliminary data.</text>
</comment>
<keyword evidence="3" id="KW-1185">Reference proteome</keyword>
<dbReference type="GO" id="GO:0022857">
    <property type="term" value="F:transmembrane transporter activity"/>
    <property type="evidence" value="ECO:0007669"/>
    <property type="project" value="InterPro"/>
</dbReference>
<dbReference type="EMBL" id="QYZP01000002">
    <property type="protein sequence ID" value="RJN32110.1"/>
    <property type="molecule type" value="Genomic_DNA"/>
</dbReference>
<protein>
    <recommendedName>
        <fullName evidence="1">ABC-type glycine betaine transport system substrate-binding domain-containing protein</fullName>
    </recommendedName>
</protein>
<dbReference type="Pfam" id="PF04069">
    <property type="entry name" value="OpuAC"/>
    <property type="match status" value="1"/>
</dbReference>
<evidence type="ECO:0000259" key="1">
    <source>
        <dbReference type="Pfam" id="PF04069"/>
    </source>
</evidence>
<dbReference type="AlphaFoldDB" id="A0A3A4F6K1"/>